<protein>
    <submittedName>
        <fullName evidence="1">Uncharacterized protein</fullName>
    </submittedName>
</protein>
<keyword evidence="2" id="KW-1185">Reference proteome</keyword>
<name>A0A397HH17_9GLOM</name>
<accession>A0A397HH17</accession>
<sequence>MKFDDNDLGDIDGFNNNVVGIEDCVNVVDNGIIDDDDNDGGGDVKERMRSNYGRSYGIKGKIDDLYSRIIDYAKGLEKYDDDESDDLFDPN</sequence>
<dbReference type="AlphaFoldDB" id="A0A397HH17"/>
<dbReference type="EMBL" id="PQFF01000311">
    <property type="protein sequence ID" value="RHZ62257.1"/>
    <property type="molecule type" value="Genomic_DNA"/>
</dbReference>
<reference evidence="1 2" key="1">
    <citation type="submission" date="2018-08" db="EMBL/GenBank/DDBJ databases">
        <title>Genome and evolution of the arbuscular mycorrhizal fungus Diversispora epigaea (formerly Glomus versiforme) and its bacterial endosymbionts.</title>
        <authorList>
            <person name="Sun X."/>
            <person name="Fei Z."/>
            <person name="Harrison M."/>
        </authorList>
    </citation>
    <scope>NUCLEOTIDE SEQUENCE [LARGE SCALE GENOMIC DNA]</scope>
    <source>
        <strain evidence="1 2">IT104</strain>
    </source>
</reference>
<organism evidence="1 2">
    <name type="scientific">Diversispora epigaea</name>
    <dbReference type="NCBI Taxonomy" id="1348612"/>
    <lineage>
        <taxon>Eukaryota</taxon>
        <taxon>Fungi</taxon>
        <taxon>Fungi incertae sedis</taxon>
        <taxon>Mucoromycota</taxon>
        <taxon>Glomeromycotina</taxon>
        <taxon>Glomeromycetes</taxon>
        <taxon>Diversisporales</taxon>
        <taxon>Diversisporaceae</taxon>
        <taxon>Diversispora</taxon>
    </lineage>
</organism>
<evidence type="ECO:0000313" key="1">
    <source>
        <dbReference type="EMBL" id="RHZ62257.1"/>
    </source>
</evidence>
<evidence type="ECO:0000313" key="2">
    <source>
        <dbReference type="Proteomes" id="UP000266861"/>
    </source>
</evidence>
<proteinExistence type="predicted"/>
<comment type="caution">
    <text evidence="1">The sequence shown here is derived from an EMBL/GenBank/DDBJ whole genome shotgun (WGS) entry which is preliminary data.</text>
</comment>
<gene>
    <name evidence="1" type="ORF">Glove_341g3</name>
</gene>
<dbReference type="Proteomes" id="UP000266861">
    <property type="component" value="Unassembled WGS sequence"/>
</dbReference>